<accession>A0A261EQ56</accession>
<dbReference type="OrthoDB" id="3232508at2"/>
<sequence length="148" mass="16634">MTFYSYNYLKGGQTNWGIVRIAIIALLAVAFLIFLIKYFRNKWDLKYRDLTIILATLLLLAAAIQYSDLTNMHTASVQSGQLTVIIEKSAKKLGVQPESIAINDTSRNTDMLIKTPEGYYQLIFNGSGSEFLLSKVNLYEPDITVVGE</sequence>
<keyword evidence="1" id="KW-0472">Membrane</keyword>
<evidence type="ECO:0000313" key="2">
    <source>
        <dbReference type="EMBL" id="OZG48981.1"/>
    </source>
</evidence>
<keyword evidence="3" id="KW-1185">Reference proteome</keyword>
<reference evidence="2 3" key="1">
    <citation type="journal article" date="2017" name="BMC Genomics">
        <title>Comparative genomic and phylogenomic analyses of the Bifidobacteriaceae family.</title>
        <authorList>
            <person name="Lugli G.A."/>
            <person name="Milani C."/>
            <person name="Turroni F."/>
            <person name="Duranti S."/>
            <person name="Mancabelli L."/>
            <person name="Mangifesta M."/>
            <person name="Ferrario C."/>
            <person name="Modesto M."/>
            <person name="Mattarelli P."/>
            <person name="Jiri K."/>
            <person name="van Sinderen D."/>
            <person name="Ventura M."/>
        </authorList>
    </citation>
    <scope>NUCLEOTIDE SEQUENCE [LARGE SCALE GENOMIC DNA]</scope>
    <source>
        <strain evidence="2 3">DSM 22924</strain>
    </source>
</reference>
<organism evidence="2 3">
    <name type="scientific">Bombiscardovia coagulans</name>
    <dbReference type="NCBI Taxonomy" id="686666"/>
    <lineage>
        <taxon>Bacteria</taxon>
        <taxon>Bacillati</taxon>
        <taxon>Actinomycetota</taxon>
        <taxon>Actinomycetes</taxon>
        <taxon>Bifidobacteriales</taxon>
        <taxon>Bifidobacteriaceae</taxon>
        <taxon>Bombiscardovia</taxon>
    </lineage>
</organism>
<dbReference type="AlphaFoldDB" id="A0A261EQ56"/>
<gene>
    <name evidence="2" type="ORF">BOCO_1217</name>
</gene>
<dbReference type="InterPro" id="IPR021707">
    <property type="entry name" value="DUF3290"/>
</dbReference>
<evidence type="ECO:0008006" key="4">
    <source>
        <dbReference type="Google" id="ProtNLM"/>
    </source>
</evidence>
<dbReference type="Proteomes" id="UP000216004">
    <property type="component" value="Unassembled WGS sequence"/>
</dbReference>
<dbReference type="EMBL" id="MWWS01000007">
    <property type="protein sequence ID" value="OZG48981.1"/>
    <property type="molecule type" value="Genomic_DNA"/>
</dbReference>
<evidence type="ECO:0000256" key="1">
    <source>
        <dbReference type="SAM" id="Phobius"/>
    </source>
</evidence>
<dbReference type="RefSeq" id="WP_094723303.1">
    <property type="nucleotide sequence ID" value="NZ_MWWS01000007.1"/>
</dbReference>
<keyword evidence="1" id="KW-1133">Transmembrane helix</keyword>
<feature type="transmembrane region" description="Helical" evidence="1">
    <location>
        <begin position="50"/>
        <end position="67"/>
    </location>
</feature>
<comment type="caution">
    <text evidence="2">The sequence shown here is derived from an EMBL/GenBank/DDBJ whole genome shotgun (WGS) entry which is preliminary data.</text>
</comment>
<name>A0A261EQ56_9BIFI</name>
<protein>
    <recommendedName>
        <fullName evidence="4">DUF3290 domain-containing protein</fullName>
    </recommendedName>
</protein>
<dbReference type="Pfam" id="PF11694">
    <property type="entry name" value="DUF3290"/>
    <property type="match status" value="1"/>
</dbReference>
<evidence type="ECO:0000313" key="3">
    <source>
        <dbReference type="Proteomes" id="UP000216004"/>
    </source>
</evidence>
<proteinExistence type="predicted"/>
<keyword evidence="1" id="KW-0812">Transmembrane</keyword>
<feature type="transmembrane region" description="Helical" evidence="1">
    <location>
        <begin position="16"/>
        <end position="38"/>
    </location>
</feature>